<gene>
    <name evidence="12" type="ORF">CWI39_2328p0010</name>
</gene>
<dbReference type="GO" id="GO:0005524">
    <property type="term" value="F:ATP binding"/>
    <property type="evidence" value="ECO:0007669"/>
    <property type="project" value="UniProtKB-KW"/>
</dbReference>
<protein>
    <recommendedName>
        <fullName evidence="3">glycine--tRNA ligase</fullName>
        <ecNumber evidence="3">6.1.1.14</ecNumber>
    </recommendedName>
    <alternativeName>
        <fullName evidence="10">Diadenosine tetraphosphate synthetase</fullName>
    </alternativeName>
</protein>
<evidence type="ECO:0000256" key="9">
    <source>
        <dbReference type="ARBA" id="ARBA00023146"/>
    </source>
</evidence>
<keyword evidence="7" id="KW-0067">ATP-binding</keyword>
<dbReference type="FunFam" id="3.30.930.10:FF:000010">
    <property type="entry name" value="Glycyl-tRNA synthetase 1"/>
    <property type="match status" value="1"/>
</dbReference>
<dbReference type="CDD" id="cd00774">
    <property type="entry name" value="GlyRS-like_core"/>
    <property type="match status" value="1"/>
</dbReference>
<keyword evidence="4" id="KW-0963">Cytoplasm</keyword>
<dbReference type="FunFam" id="3.40.50.800:FF:000004">
    <property type="entry name" value="Glycine--tRNA ligase 2"/>
    <property type="match status" value="1"/>
</dbReference>
<reference evidence="12 13" key="1">
    <citation type="submission" date="2017-12" db="EMBL/GenBank/DDBJ databases">
        <authorList>
            <person name="Pombert J.-F."/>
            <person name="Haag K.L."/>
            <person name="Ebert D."/>
        </authorList>
    </citation>
    <scope>NUCLEOTIDE SEQUENCE [LARGE SCALE GENOMIC DNA]</scope>
    <source>
        <strain evidence="12">IL-BN-2</strain>
    </source>
</reference>
<evidence type="ECO:0000256" key="3">
    <source>
        <dbReference type="ARBA" id="ARBA00012829"/>
    </source>
</evidence>
<dbReference type="NCBIfam" id="NF003211">
    <property type="entry name" value="PRK04173.1"/>
    <property type="match status" value="1"/>
</dbReference>
<dbReference type="InterPro" id="IPR006195">
    <property type="entry name" value="aa-tRNA-synth_II"/>
</dbReference>
<dbReference type="GO" id="GO:0070150">
    <property type="term" value="P:mitochondrial glycyl-tRNA aminoacylation"/>
    <property type="evidence" value="ECO:0007669"/>
    <property type="project" value="TreeGrafter"/>
</dbReference>
<dbReference type="Gene3D" id="3.30.930.10">
    <property type="entry name" value="Bira Bifunctional Protein, Domain 2"/>
    <property type="match status" value="1"/>
</dbReference>
<organism evidence="12 13">
    <name type="scientific">Hamiltosporidium magnivora</name>
    <dbReference type="NCBI Taxonomy" id="148818"/>
    <lineage>
        <taxon>Eukaryota</taxon>
        <taxon>Fungi</taxon>
        <taxon>Fungi incertae sedis</taxon>
        <taxon>Microsporidia</taxon>
        <taxon>Dubosqiidae</taxon>
        <taxon>Hamiltosporidium</taxon>
    </lineage>
</organism>
<feature type="domain" description="Aminoacyl-transfer RNA synthetases class-II family profile" evidence="11">
    <location>
        <begin position="138"/>
        <end position="470"/>
    </location>
</feature>
<evidence type="ECO:0000256" key="6">
    <source>
        <dbReference type="ARBA" id="ARBA00022741"/>
    </source>
</evidence>
<evidence type="ECO:0000256" key="1">
    <source>
        <dbReference type="ARBA" id="ARBA00004496"/>
    </source>
</evidence>
<dbReference type="Proteomes" id="UP000293045">
    <property type="component" value="Unassembled WGS sequence"/>
</dbReference>
<dbReference type="InterPro" id="IPR036621">
    <property type="entry name" value="Anticodon-bd_dom_sf"/>
</dbReference>
<evidence type="ECO:0000256" key="10">
    <source>
        <dbReference type="ARBA" id="ARBA00030057"/>
    </source>
</evidence>
<dbReference type="PROSITE" id="PS50862">
    <property type="entry name" value="AA_TRNA_LIGASE_II"/>
    <property type="match status" value="1"/>
</dbReference>
<accession>A0A4Q9KUW9</accession>
<dbReference type="Pfam" id="PF03129">
    <property type="entry name" value="HGTP_anticodon"/>
    <property type="match status" value="1"/>
</dbReference>
<comment type="caution">
    <text evidence="12">The sequence shown here is derived from an EMBL/GenBank/DDBJ whole genome shotgun (WGS) entry which is preliminary data.</text>
</comment>
<dbReference type="GO" id="GO:0005739">
    <property type="term" value="C:mitochondrion"/>
    <property type="evidence" value="ECO:0007669"/>
    <property type="project" value="TreeGrafter"/>
</dbReference>
<keyword evidence="8" id="KW-0648">Protein biosynthesis</keyword>
<dbReference type="NCBIfam" id="TIGR00389">
    <property type="entry name" value="glyS_dimeric"/>
    <property type="match status" value="1"/>
</dbReference>
<evidence type="ECO:0000313" key="13">
    <source>
        <dbReference type="Proteomes" id="UP000293045"/>
    </source>
</evidence>
<dbReference type="SUPFAM" id="SSF52954">
    <property type="entry name" value="Class II aaRS ABD-related"/>
    <property type="match status" value="1"/>
</dbReference>
<dbReference type="GO" id="GO:0004820">
    <property type="term" value="F:glycine-tRNA ligase activity"/>
    <property type="evidence" value="ECO:0007669"/>
    <property type="project" value="UniProtKB-EC"/>
</dbReference>
<evidence type="ECO:0000256" key="2">
    <source>
        <dbReference type="ARBA" id="ARBA00008226"/>
    </source>
</evidence>
<dbReference type="PANTHER" id="PTHR10745:SF0">
    <property type="entry name" value="GLYCINE--TRNA LIGASE"/>
    <property type="match status" value="1"/>
</dbReference>
<comment type="similarity">
    <text evidence="2">Belongs to the class-II aminoacyl-tRNA synthetase family.</text>
</comment>
<sequence length="593" mass="69422">MEFEQEKVERLLKKNFFISPSAHIYGGVSGLYDYGPYGCPLKNNFINFWRKFFIIEEMMYEVDTTILTPYEVLKASGHVDKFCDLLVFDKVTGEFYRADHLLKQEFSKMEETDQIKRIIDNLDCLNIKECDEIIKAYEIKSPNNNELGNTTYFNLMFSTFIGPKTQNMAFLRPETAQGQFINFKKLYELNNSKLPFASASIGKVFRNEISPRSGLLRVREFEQAEIEYFVHPKEKDHPKFQTISDLKINLHFSKENEIQKTEKMSIGDAVKNKIINNQSLGYFIGRTKIFLEKIGINEEYLRFRQHKKDEMAHYACDCWDAEIYCSYGWIECVGIADRSCYDLTQHQMASKTNLNAHIQYSEPKSVEFWKPEIDKKAIASILKEKTGDFLKELNNLPEEFISKNLKNNILTFQNIEIKFIRNKKNIYVEEFVPGVIEPSFGIGRIIYCLCEHSFYTRKEDEERGVMKFVPRMAPLKVVITLLKQTPSLQLLLTNLKEEMSKNDISFSINTRNVTIGRKYASNDEIGVLFFITIDLQSMSDKKATIRERDTMEQIRVPLEKIPILIQQLCNNNVKWENLKNEYGLFVFKEEQNI</sequence>
<evidence type="ECO:0000256" key="4">
    <source>
        <dbReference type="ARBA" id="ARBA00022490"/>
    </source>
</evidence>
<dbReference type="InterPro" id="IPR004154">
    <property type="entry name" value="Anticodon-bd"/>
</dbReference>
<keyword evidence="9" id="KW-0030">Aminoacyl-tRNA synthetase</keyword>
<dbReference type="SUPFAM" id="SSF55681">
    <property type="entry name" value="Class II aaRS and biotin synthetases"/>
    <property type="match status" value="1"/>
</dbReference>
<dbReference type="Pfam" id="PF00587">
    <property type="entry name" value="tRNA-synt_2b"/>
    <property type="match status" value="1"/>
</dbReference>
<evidence type="ECO:0000256" key="5">
    <source>
        <dbReference type="ARBA" id="ARBA00022598"/>
    </source>
</evidence>
<dbReference type="Gene3D" id="3.40.50.800">
    <property type="entry name" value="Anticodon-binding domain"/>
    <property type="match status" value="1"/>
</dbReference>
<dbReference type="InterPro" id="IPR045864">
    <property type="entry name" value="aa-tRNA-synth_II/BPL/LPL"/>
</dbReference>
<evidence type="ECO:0000259" key="11">
    <source>
        <dbReference type="PROSITE" id="PS50862"/>
    </source>
</evidence>
<dbReference type="InterPro" id="IPR027031">
    <property type="entry name" value="Gly-tRNA_synthase/POLG2"/>
</dbReference>
<dbReference type="InterPro" id="IPR002314">
    <property type="entry name" value="aa-tRNA-synt_IIb"/>
</dbReference>
<evidence type="ECO:0000313" key="12">
    <source>
        <dbReference type="EMBL" id="TBT98672.1"/>
    </source>
</evidence>
<dbReference type="PRINTS" id="PR01043">
    <property type="entry name" value="TRNASYNTHGLY"/>
</dbReference>
<dbReference type="InterPro" id="IPR002315">
    <property type="entry name" value="tRNA-synt_gly"/>
</dbReference>
<dbReference type="VEuPathDB" id="MicrosporidiaDB:CWI39_2328p0010"/>
<keyword evidence="5 12" id="KW-0436">Ligase</keyword>
<keyword evidence="6" id="KW-0547">Nucleotide-binding</keyword>
<evidence type="ECO:0000256" key="8">
    <source>
        <dbReference type="ARBA" id="ARBA00022917"/>
    </source>
</evidence>
<dbReference type="VEuPathDB" id="MicrosporidiaDB:CWI36_1196p0010"/>
<proteinExistence type="inferred from homology"/>
<name>A0A4Q9KUW9_9MICR</name>
<comment type="subcellular location">
    <subcellularLocation>
        <location evidence="1">Cytoplasm</location>
    </subcellularLocation>
</comment>
<dbReference type="PANTHER" id="PTHR10745">
    <property type="entry name" value="GLYCYL-TRNA SYNTHETASE/DNA POLYMERASE SUBUNIT GAMMA-2"/>
    <property type="match status" value="1"/>
</dbReference>
<evidence type="ECO:0000256" key="7">
    <source>
        <dbReference type="ARBA" id="ARBA00022840"/>
    </source>
</evidence>
<dbReference type="AlphaFoldDB" id="A0A4Q9KUW9"/>
<dbReference type="EMBL" id="PIXR01002328">
    <property type="protein sequence ID" value="TBT98672.1"/>
    <property type="molecule type" value="Genomic_DNA"/>
</dbReference>
<dbReference type="InterPro" id="IPR033731">
    <property type="entry name" value="GlyRS-like_core"/>
</dbReference>
<dbReference type="EC" id="6.1.1.14" evidence="3"/>
<dbReference type="Gene3D" id="3.30.40.230">
    <property type="match status" value="1"/>
</dbReference>